<accession>A0A4R7FS52</accession>
<dbReference type="GO" id="GO:0034069">
    <property type="term" value="F:aminoglycoside N-acetyltransferase activity"/>
    <property type="evidence" value="ECO:0007669"/>
    <property type="project" value="TreeGrafter"/>
</dbReference>
<dbReference type="GO" id="GO:0030649">
    <property type="term" value="P:aminoglycoside antibiotic catabolic process"/>
    <property type="evidence" value="ECO:0007669"/>
    <property type="project" value="TreeGrafter"/>
</dbReference>
<keyword evidence="3 4" id="KW-0012">Acyltransferase</keyword>
<dbReference type="Proteomes" id="UP000295344">
    <property type="component" value="Unassembled WGS sequence"/>
</dbReference>
<dbReference type="Pfam" id="PF17668">
    <property type="entry name" value="Acetyltransf_17"/>
    <property type="match status" value="1"/>
</dbReference>
<dbReference type="SUPFAM" id="SSF55729">
    <property type="entry name" value="Acyl-CoA N-acyltransferases (Nat)"/>
    <property type="match status" value="1"/>
</dbReference>
<dbReference type="Gene3D" id="3.30.1050.10">
    <property type="entry name" value="SCP2 sterol-binding domain"/>
    <property type="match status" value="1"/>
</dbReference>
<reference evidence="6 7" key="1">
    <citation type="submission" date="2019-03" db="EMBL/GenBank/DDBJ databases">
        <title>Genomic Encyclopedia of Archaeal and Bacterial Type Strains, Phase II (KMG-II): from individual species to whole genera.</title>
        <authorList>
            <person name="Goeker M."/>
        </authorList>
    </citation>
    <scope>NUCLEOTIDE SEQUENCE [LARGE SCALE GENOMIC DNA]</scope>
    <source>
        <strain evidence="6 7">DSM 24782</strain>
    </source>
</reference>
<evidence type="ECO:0000256" key="2">
    <source>
        <dbReference type="ARBA" id="ARBA00022679"/>
    </source>
</evidence>
<dbReference type="InterPro" id="IPR051554">
    <property type="entry name" value="Acetyltransferase_Eis"/>
</dbReference>
<evidence type="ECO:0000313" key="6">
    <source>
        <dbReference type="EMBL" id="TDS80499.1"/>
    </source>
</evidence>
<dbReference type="InterPro" id="IPR000182">
    <property type="entry name" value="GNAT_dom"/>
</dbReference>
<comment type="caution">
    <text evidence="6">The sequence shown here is derived from an EMBL/GenBank/DDBJ whole genome shotgun (WGS) entry which is preliminary data.</text>
</comment>
<evidence type="ECO:0000256" key="1">
    <source>
        <dbReference type="ARBA" id="ARBA00009213"/>
    </source>
</evidence>
<comment type="similarity">
    <text evidence="1 4">Belongs to the acetyltransferase Eis family.</text>
</comment>
<dbReference type="RefSeq" id="WP_133765216.1">
    <property type="nucleotide sequence ID" value="NZ_BAAARP010000001.1"/>
</dbReference>
<feature type="binding site" evidence="4">
    <location>
        <begin position="118"/>
        <end position="123"/>
    </location>
    <ligand>
        <name>acetyl-CoA</name>
        <dbReference type="ChEBI" id="CHEBI:57288"/>
    </ligand>
</feature>
<dbReference type="AlphaFoldDB" id="A0A4R7FS52"/>
<dbReference type="InterPro" id="IPR025559">
    <property type="entry name" value="Eis_dom"/>
</dbReference>
<dbReference type="SUPFAM" id="SSF55718">
    <property type="entry name" value="SCP-like"/>
    <property type="match status" value="1"/>
</dbReference>
<sequence>MHADAVSIPVDTASAALLAERGLRMAVVDAADQQAWHDWVAADARGFHDKAPSGAFLEDLAGDVPLERAVGVYDETVAEPRIPVATVVSWPAALTVPGGGEVGSWAISGVTVSPTHRRRGIARAMLESELRVAVAGGAPLAILTVSEATIYTRYGFGPATWSTDFTIDARRAGWVGAATPGRVQFVGRDGAMATARTLFEEARRGTVGDVEIVGHRFTRLFGLPSDPEEQRKRRFVRYDDEDGTARGLVIYRLVEDPADFAGFTAEVLQLVATTDDAYRALWRFVLDLDLVGTVKAWLRTVDEPLRWLVRDPRMIRTTELREHLWVRVLDPVAALSARTYGGAGRLGLRIADPLGHADGAFTIESDPSGRAVVTEGEPAEGPLLEVPIDALGSLYLGGASAVALAAAGRLRERAPSDAAVADRLLRSPVPPALMTWF</sequence>
<dbReference type="CDD" id="cd04301">
    <property type="entry name" value="NAT_SF"/>
    <property type="match status" value="1"/>
</dbReference>
<dbReference type="Pfam" id="PF13530">
    <property type="entry name" value="SCP2_2"/>
    <property type="match status" value="1"/>
</dbReference>
<name>A0A4R7FS52_9MICO</name>
<feature type="binding site" evidence="4">
    <location>
        <begin position="146"/>
        <end position="147"/>
    </location>
    <ligand>
        <name>acetyl-CoA</name>
        <dbReference type="ChEBI" id="CHEBI:57288"/>
    </ligand>
</feature>
<dbReference type="HAMAP" id="MF_01812">
    <property type="entry name" value="Eis"/>
    <property type="match status" value="1"/>
</dbReference>
<protein>
    <submittedName>
        <fullName evidence="6">Putative acetyltransferase</fullName>
    </submittedName>
</protein>
<dbReference type="InterPro" id="IPR016181">
    <property type="entry name" value="Acyl_CoA_acyltransferase"/>
</dbReference>
<feature type="domain" description="N-acetyltransferase" evidence="5">
    <location>
        <begin position="23"/>
        <end position="186"/>
    </location>
</feature>
<comment type="subunit">
    <text evidence="4">Homohexamer; trimer of dimers.</text>
</comment>
<dbReference type="InterPro" id="IPR022902">
    <property type="entry name" value="NAcTrfase_Eis"/>
</dbReference>
<dbReference type="PROSITE" id="PS51186">
    <property type="entry name" value="GNAT"/>
    <property type="match status" value="1"/>
</dbReference>
<dbReference type="InterPro" id="IPR036527">
    <property type="entry name" value="SCP2_sterol-bd_dom_sf"/>
</dbReference>
<dbReference type="EMBL" id="SOAM01000001">
    <property type="protein sequence ID" value="TDS80499.1"/>
    <property type="molecule type" value="Genomic_DNA"/>
</dbReference>
<dbReference type="OrthoDB" id="8399956at2"/>
<gene>
    <name evidence="6" type="ORF">CLV52_1065</name>
</gene>
<dbReference type="Gene3D" id="3.40.630.30">
    <property type="match status" value="2"/>
</dbReference>
<evidence type="ECO:0000256" key="4">
    <source>
        <dbReference type="HAMAP-Rule" id="MF_01812"/>
    </source>
</evidence>
<keyword evidence="7" id="KW-1185">Reference proteome</keyword>
<keyword evidence="2 4" id="KW-0808">Transferase</keyword>
<evidence type="ECO:0000313" key="7">
    <source>
        <dbReference type="Proteomes" id="UP000295344"/>
    </source>
</evidence>
<evidence type="ECO:0000256" key="3">
    <source>
        <dbReference type="ARBA" id="ARBA00023315"/>
    </source>
</evidence>
<dbReference type="Pfam" id="PF13527">
    <property type="entry name" value="Acetyltransf_9"/>
    <property type="match status" value="1"/>
</dbReference>
<organism evidence="6 7">
    <name type="scientific">Amnibacterium kyonggiense</name>
    <dbReference type="NCBI Taxonomy" id="595671"/>
    <lineage>
        <taxon>Bacteria</taxon>
        <taxon>Bacillati</taxon>
        <taxon>Actinomycetota</taxon>
        <taxon>Actinomycetes</taxon>
        <taxon>Micrococcales</taxon>
        <taxon>Microbacteriaceae</taxon>
        <taxon>Amnibacterium</taxon>
    </lineage>
</organism>
<evidence type="ECO:0000259" key="5">
    <source>
        <dbReference type="PROSITE" id="PS51186"/>
    </source>
</evidence>
<dbReference type="InterPro" id="IPR041380">
    <property type="entry name" value="Acetyltransf_17"/>
</dbReference>
<dbReference type="PANTHER" id="PTHR37817">
    <property type="entry name" value="N-ACETYLTRANSFERASE EIS"/>
    <property type="match status" value="1"/>
</dbReference>
<feature type="active site" description="Proton acceptor; via carboxylate" evidence="4">
    <location>
        <position position="437"/>
    </location>
</feature>
<dbReference type="PANTHER" id="PTHR37817:SF1">
    <property type="entry name" value="N-ACETYLTRANSFERASE EIS"/>
    <property type="match status" value="1"/>
</dbReference>
<feature type="active site" description="Proton donor" evidence="4">
    <location>
        <position position="151"/>
    </location>
</feature>
<feature type="binding site" evidence="4">
    <location>
        <begin position="110"/>
        <end position="112"/>
    </location>
    <ligand>
        <name>acetyl-CoA</name>
        <dbReference type="ChEBI" id="CHEBI:57288"/>
    </ligand>
</feature>
<proteinExistence type="inferred from homology"/>